<proteinExistence type="predicted"/>
<name>A0A2T3YRJ0_TRIA4</name>
<keyword evidence="2" id="KW-0472">Membrane</keyword>
<evidence type="ECO:0000313" key="3">
    <source>
        <dbReference type="EMBL" id="PTB35201.1"/>
    </source>
</evidence>
<feature type="region of interest" description="Disordered" evidence="1">
    <location>
        <begin position="55"/>
        <end position="81"/>
    </location>
</feature>
<protein>
    <submittedName>
        <fullName evidence="3">Uncharacterized protein</fullName>
    </submittedName>
</protein>
<dbReference type="AlphaFoldDB" id="A0A2T3YRJ0"/>
<keyword evidence="2" id="KW-1133">Transmembrane helix</keyword>
<evidence type="ECO:0000313" key="4">
    <source>
        <dbReference type="Proteomes" id="UP000240493"/>
    </source>
</evidence>
<gene>
    <name evidence="3" type="ORF">M441DRAFT_180044</name>
</gene>
<dbReference type="Proteomes" id="UP000240493">
    <property type="component" value="Unassembled WGS sequence"/>
</dbReference>
<feature type="compositionally biased region" description="Basic and acidic residues" evidence="1">
    <location>
        <begin position="55"/>
        <end position="64"/>
    </location>
</feature>
<dbReference type="EMBL" id="KZ679279">
    <property type="protein sequence ID" value="PTB35201.1"/>
    <property type="molecule type" value="Genomic_DNA"/>
</dbReference>
<accession>A0A2T3YRJ0</accession>
<sequence length="81" mass="9077">MGSPSWVIPVAALSTICGVGFIGIWFWFPRMLKKGTQQELQVLAAERAERDRYMQQKNAEEGKIVQETQVTSVPKELPQAA</sequence>
<keyword evidence="4" id="KW-1185">Reference proteome</keyword>
<feature type="transmembrane region" description="Helical" evidence="2">
    <location>
        <begin position="6"/>
        <end position="28"/>
    </location>
</feature>
<organism evidence="3 4">
    <name type="scientific">Trichoderma asperellum (strain ATCC 204424 / CBS 433.97 / NBRC 101777)</name>
    <dbReference type="NCBI Taxonomy" id="1042311"/>
    <lineage>
        <taxon>Eukaryota</taxon>
        <taxon>Fungi</taxon>
        <taxon>Dikarya</taxon>
        <taxon>Ascomycota</taxon>
        <taxon>Pezizomycotina</taxon>
        <taxon>Sordariomycetes</taxon>
        <taxon>Hypocreomycetidae</taxon>
        <taxon>Hypocreales</taxon>
        <taxon>Hypocreaceae</taxon>
        <taxon>Trichoderma</taxon>
    </lineage>
</organism>
<dbReference type="OrthoDB" id="4136235at2759"/>
<reference evidence="3 4" key="1">
    <citation type="submission" date="2016-07" db="EMBL/GenBank/DDBJ databases">
        <title>Multiple horizontal gene transfer events from other fungi enriched the ability of initially mycotrophic Trichoderma (Ascomycota) to feed on dead plant biomass.</title>
        <authorList>
            <consortium name="DOE Joint Genome Institute"/>
            <person name="Aerts A."/>
            <person name="Atanasova L."/>
            <person name="Chenthamara K."/>
            <person name="Zhang J."/>
            <person name="Grujic M."/>
            <person name="Henrissat B."/>
            <person name="Kuo A."/>
            <person name="Salamov A."/>
            <person name="Lipzen A."/>
            <person name="Labutti K."/>
            <person name="Barry K."/>
            <person name="Miao Y."/>
            <person name="Rahimi M.J."/>
            <person name="Shen Q."/>
            <person name="Grigoriev I.V."/>
            <person name="Kubicek C.P."/>
            <person name="Druzhinina I.S."/>
        </authorList>
    </citation>
    <scope>NUCLEOTIDE SEQUENCE [LARGE SCALE GENOMIC DNA]</scope>
    <source>
        <strain evidence="3 4">CBS 433.97</strain>
    </source>
</reference>
<evidence type="ECO:0000256" key="1">
    <source>
        <dbReference type="SAM" id="MobiDB-lite"/>
    </source>
</evidence>
<evidence type="ECO:0000256" key="2">
    <source>
        <dbReference type="SAM" id="Phobius"/>
    </source>
</evidence>
<keyword evidence="2" id="KW-0812">Transmembrane</keyword>